<comment type="caution">
    <text evidence="2">The sequence shown here is derived from an EMBL/GenBank/DDBJ whole genome shotgun (WGS) entry which is preliminary data.</text>
</comment>
<organism evidence="2 3">
    <name type="scientific">Vibrio anguillarum</name>
    <name type="common">Listonella anguillarum</name>
    <dbReference type="NCBI Taxonomy" id="55601"/>
    <lineage>
        <taxon>Bacteria</taxon>
        <taxon>Pseudomonadati</taxon>
        <taxon>Pseudomonadota</taxon>
        <taxon>Gammaproteobacteria</taxon>
        <taxon>Vibrionales</taxon>
        <taxon>Vibrionaceae</taxon>
        <taxon>Vibrio</taxon>
    </lineage>
</organism>
<gene>
    <name evidence="2" type="ORF">ERJ77_25630</name>
</gene>
<feature type="non-terminal residue" evidence="2">
    <location>
        <position position="73"/>
    </location>
</feature>
<protein>
    <recommendedName>
        <fullName evidence="4">Transposase</fullName>
    </recommendedName>
</protein>
<evidence type="ECO:0000256" key="1">
    <source>
        <dbReference type="SAM" id="MobiDB-lite"/>
    </source>
</evidence>
<reference evidence="2" key="1">
    <citation type="journal article" date="2021" name="PeerJ">
        <title>Analysis of 44 Vibrio anguillarum genomes reveals high genetic diversity.</title>
        <authorList>
            <person name="Hansen M.J."/>
            <person name="Dalsgaard I."/>
        </authorList>
    </citation>
    <scope>NUCLEOTIDE SEQUENCE</scope>
    <source>
        <strain evidence="2">850617-1/1</strain>
    </source>
</reference>
<proteinExistence type="predicted"/>
<feature type="region of interest" description="Disordered" evidence="1">
    <location>
        <begin position="19"/>
        <end position="43"/>
    </location>
</feature>
<feature type="compositionally biased region" description="Basic and acidic residues" evidence="1">
    <location>
        <begin position="34"/>
        <end position="43"/>
    </location>
</feature>
<dbReference type="AlphaFoldDB" id="A0AAW4BJ34"/>
<evidence type="ECO:0000313" key="3">
    <source>
        <dbReference type="Proteomes" id="UP000786185"/>
    </source>
</evidence>
<evidence type="ECO:0008006" key="4">
    <source>
        <dbReference type="Google" id="ProtNLM"/>
    </source>
</evidence>
<evidence type="ECO:0000313" key="2">
    <source>
        <dbReference type="EMBL" id="MBF4437801.1"/>
    </source>
</evidence>
<name>A0AAW4BJ34_VIBAN</name>
<dbReference type="Proteomes" id="UP000786185">
    <property type="component" value="Unassembled WGS sequence"/>
</dbReference>
<dbReference type="EMBL" id="SCLC01001353">
    <property type="protein sequence ID" value="MBF4437801.1"/>
    <property type="molecule type" value="Genomic_DNA"/>
</dbReference>
<sequence>MVVNLSKSSLLCTRSSSTGIKFHPNKPGSPHLNGKVERSQKTDKSEFYPTIDVSVGLEELDLLLTLLQQGTAS</sequence>
<accession>A0AAW4BJ34</accession>